<dbReference type="InterPro" id="IPR050879">
    <property type="entry name" value="Acyltransferase_3"/>
</dbReference>
<keyword evidence="3 10" id="KW-0808">Transferase</keyword>
<organism evidence="10 11">
    <name type="scientific">Streptococcus caprae</name>
    <dbReference type="NCBI Taxonomy" id="1640501"/>
    <lineage>
        <taxon>Bacteria</taxon>
        <taxon>Bacillati</taxon>
        <taxon>Bacillota</taxon>
        <taxon>Bacilli</taxon>
        <taxon>Lactobacillales</taxon>
        <taxon>Streptococcaceae</taxon>
        <taxon>Streptococcus</taxon>
    </lineage>
</organism>
<feature type="transmembrane region" description="Helical" evidence="8">
    <location>
        <begin position="368"/>
        <end position="388"/>
    </location>
</feature>
<dbReference type="CDD" id="cd01840">
    <property type="entry name" value="SGNH_hydrolase_yrhL_like"/>
    <property type="match status" value="1"/>
</dbReference>
<feature type="transmembrane region" description="Helical" evidence="8">
    <location>
        <begin position="261"/>
        <end position="284"/>
    </location>
</feature>
<feature type="transmembrane region" description="Helical" evidence="8">
    <location>
        <begin position="296"/>
        <end position="315"/>
    </location>
</feature>
<evidence type="ECO:0000256" key="6">
    <source>
        <dbReference type="ARBA" id="ARBA00023136"/>
    </source>
</evidence>
<feature type="transmembrane region" description="Helical" evidence="8">
    <location>
        <begin position="194"/>
        <end position="215"/>
    </location>
</feature>
<keyword evidence="4 8" id="KW-0812">Transmembrane</keyword>
<dbReference type="PANTHER" id="PTHR23028:SF53">
    <property type="entry name" value="ACYL_TRANSF_3 DOMAIN-CONTAINING PROTEIN"/>
    <property type="match status" value="1"/>
</dbReference>
<reference evidence="11" key="1">
    <citation type="journal article" date="2019" name="Int. J. Syst. Evol. Microbiol.">
        <title>The Global Catalogue of Microorganisms (GCM) 10K type strain sequencing project: providing services to taxonomists for standard genome sequencing and annotation.</title>
        <authorList>
            <consortium name="The Broad Institute Genomics Platform"/>
            <consortium name="The Broad Institute Genome Sequencing Center for Infectious Disease"/>
            <person name="Wu L."/>
            <person name="Ma J."/>
        </authorList>
    </citation>
    <scope>NUCLEOTIDE SEQUENCE [LARGE SCALE GENOMIC DNA]</scope>
    <source>
        <strain evidence="11">CCUG 67170</strain>
    </source>
</reference>
<keyword evidence="5 8" id="KW-1133">Transmembrane helix</keyword>
<evidence type="ECO:0000256" key="2">
    <source>
        <dbReference type="ARBA" id="ARBA00022475"/>
    </source>
</evidence>
<evidence type="ECO:0000313" key="10">
    <source>
        <dbReference type="EMBL" id="MFC3927219.1"/>
    </source>
</evidence>
<evidence type="ECO:0000256" key="8">
    <source>
        <dbReference type="SAM" id="Phobius"/>
    </source>
</evidence>
<dbReference type="Gene3D" id="3.40.50.1110">
    <property type="entry name" value="SGNH hydrolase"/>
    <property type="match status" value="1"/>
</dbReference>
<feature type="transmembrane region" description="Helical" evidence="8">
    <location>
        <begin position="236"/>
        <end position="255"/>
    </location>
</feature>
<feature type="domain" description="Acyltransferase 3" evidence="9">
    <location>
        <begin position="4"/>
        <end position="340"/>
    </location>
</feature>
<gene>
    <name evidence="10" type="ORF">ACFORF_01035</name>
</gene>
<dbReference type="EC" id="2.3.1.-" evidence="10"/>
<name>A0ABV8CTE9_9STRE</name>
<dbReference type="Pfam" id="PF01757">
    <property type="entry name" value="Acyl_transf_3"/>
    <property type="match status" value="1"/>
</dbReference>
<dbReference type="InterPro" id="IPR036514">
    <property type="entry name" value="SGNH_hydro_sf"/>
</dbReference>
<evidence type="ECO:0000256" key="7">
    <source>
        <dbReference type="ARBA" id="ARBA00023315"/>
    </source>
</evidence>
<feature type="transmembrane region" description="Helical" evidence="8">
    <location>
        <begin position="165"/>
        <end position="188"/>
    </location>
</feature>
<evidence type="ECO:0000256" key="3">
    <source>
        <dbReference type="ARBA" id="ARBA00022679"/>
    </source>
</evidence>
<accession>A0ABV8CTE9</accession>
<dbReference type="EMBL" id="JBHRZV010000004">
    <property type="protein sequence ID" value="MFC3927219.1"/>
    <property type="molecule type" value="Genomic_DNA"/>
</dbReference>
<dbReference type="SUPFAM" id="SSF52266">
    <property type="entry name" value="SGNH hydrolase"/>
    <property type="match status" value="1"/>
</dbReference>
<feature type="transmembrane region" description="Helical" evidence="8">
    <location>
        <begin position="29"/>
        <end position="49"/>
    </location>
</feature>
<evidence type="ECO:0000313" key="11">
    <source>
        <dbReference type="Proteomes" id="UP001595807"/>
    </source>
</evidence>
<evidence type="ECO:0000256" key="5">
    <source>
        <dbReference type="ARBA" id="ARBA00022989"/>
    </source>
</evidence>
<feature type="transmembrane region" description="Helical" evidence="8">
    <location>
        <begin position="69"/>
        <end position="90"/>
    </location>
</feature>
<keyword evidence="2" id="KW-1003">Cell membrane</keyword>
<feature type="transmembrane region" description="Helical" evidence="8">
    <location>
        <begin position="7"/>
        <end position="23"/>
    </location>
</feature>
<dbReference type="RefSeq" id="WP_380424481.1">
    <property type="nucleotide sequence ID" value="NZ_JBHRZV010000004.1"/>
</dbReference>
<feature type="transmembrane region" description="Helical" evidence="8">
    <location>
        <begin position="327"/>
        <end position="347"/>
    </location>
</feature>
<keyword evidence="6 8" id="KW-0472">Membrane</keyword>
<protein>
    <submittedName>
        <fullName evidence="10">Acyltransferase family protein</fullName>
        <ecNumber evidence="10">2.3.1.-</ecNumber>
    </submittedName>
</protein>
<keyword evidence="7 10" id="KW-0012">Acyltransferase</keyword>
<dbReference type="GO" id="GO:0016746">
    <property type="term" value="F:acyltransferase activity"/>
    <property type="evidence" value="ECO:0007669"/>
    <property type="project" value="UniProtKB-KW"/>
</dbReference>
<feature type="transmembrane region" description="Helical" evidence="8">
    <location>
        <begin position="129"/>
        <end position="153"/>
    </location>
</feature>
<proteinExistence type="predicted"/>
<comment type="subcellular location">
    <subcellularLocation>
        <location evidence="1">Cell membrane</location>
        <topology evidence="1">Multi-pass membrane protein</topology>
    </subcellularLocation>
</comment>
<dbReference type="Proteomes" id="UP001595807">
    <property type="component" value="Unassembled WGS sequence"/>
</dbReference>
<keyword evidence="11" id="KW-1185">Reference proteome</keyword>
<dbReference type="InterPro" id="IPR002656">
    <property type="entry name" value="Acyl_transf_3_dom"/>
</dbReference>
<evidence type="ECO:0000256" key="1">
    <source>
        <dbReference type="ARBA" id="ARBA00004651"/>
    </source>
</evidence>
<evidence type="ECO:0000256" key="4">
    <source>
        <dbReference type="ARBA" id="ARBA00022692"/>
    </source>
</evidence>
<dbReference type="PANTHER" id="PTHR23028">
    <property type="entry name" value="ACETYLTRANSFERASE"/>
    <property type="match status" value="1"/>
</dbReference>
<comment type="caution">
    <text evidence="10">The sequence shown here is derived from an EMBL/GenBank/DDBJ whole genome shotgun (WGS) entry which is preliminary data.</text>
</comment>
<evidence type="ECO:0000259" key="9">
    <source>
        <dbReference type="Pfam" id="PF01757"/>
    </source>
</evidence>
<sequence length="596" mass="66934">MRIKWFSAVRVMGLLLVLTYHFFKQFFPGGFIGVDVFFTFSGYLITALLLDEYQTKQSFDLVSFLRRRFYRIVPPLVLMVLVTMPFTLLVSRDYLASIGQQIMAAIGFTTNFYEQFIGASYESQFYPHLFLHTWSLAIEVHFYVFWGVLVWFLSKRGWKAEQFRGAVFISSVGLFLISFLSLFIRSFFVDNLSMLYFSTVSRAFPFFLGAIFATMSGIKETTKRYRRNAKNWPLHYPLLGAIGSGLMLILLGFTLNFDHLLTYLFGFILASFFTAVMIYCCRVLSDRTPEAIAEPGLLTVLADISYGVYLFHWPFYTIFKQVSGNLVAVFLTLVFSILFSGLSFYIIEPSLQGKVPKIFDIELETQEYRKPFLITIGILSLLTLGLSVTAPKVGAFETGLLADSLNQAERNLNRTHTLLAGDAEAVTNVMVIGDSVALRASTALQSTLPDAQIDAAVSRNFTAAYEIFENAIQTGTLSKTVVLAVGVNSLYNYEEDIQKFIDGLPDGYRLILVSPYNTGDARPVKARDYELTLAKKYTYVTVADWYETASDHPEIWAGTDGVHFSEEGGVGAQLYADTVNAAIKEASKKAAKGETE</sequence>